<feature type="domain" description="DUF7380" evidence="1">
    <location>
        <begin position="13"/>
        <end position="124"/>
    </location>
</feature>
<organism evidence="2 3">
    <name type="scientific">Deinococcus proteolyticus (strain ATCC 35074 / DSM 20540 / JCM 6276 / NBRC 101906 / NCIMB 13154 / VKM Ac-1939 / CCM 2703 / MRP)</name>
    <dbReference type="NCBI Taxonomy" id="693977"/>
    <lineage>
        <taxon>Bacteria</taxon>
        <taxon>Thermotogati</taxon>
        <taxon>Deinococcota</taxon>
        <taxon>Deinococci</taxon>
        <taxon>Deinococcales</taxon>
        <taxon>Deinococcaceae</taxon>
        <taxon>Deinococcus</taxon>
    </lineage>
</organism>
<evidence type="ECO:0000313" key="3">
    <source>
        <dbReference type="Proteomes" id="UP000007718"/>
    </source>
</evidence>
<sequence>MGLQQPLDVPTEEDDETQNALCTLNSLLYCMFPQISSSDRATTFQPVRPFSEDDLDLLENLAPDIEHDGIRARAYEILWALRPGKVNPNHAIEAAKAYLKYFQGRDKQDADSGLSTVERALRLSGVYARHPGGHPIYIGAQQQAFHVVQDTSVELNVRCTFLNMLISTQKKADGTVPIPELLSWTAQLAEEQLAAGNHVWRSTLAQLREELASQCGPVEKQAARENTAQVLVDMADANAQDNPIHAKKAYMNAERLYLDLGMRKEAQRMQLKGHALTPAIVGKMKPMYTEADDFKEIARKEALQLNQLSSLEECLKKIASYHAVYPQVENSSQSQSLSRLFGQFHLGVNGEVVNSTGKTGEVGFTLGEMQQHAQLSAMLNCHLWSATGARWTPEEEDISALVKANPAVPSNYSSQVTVGLIFALHNDYLVAASMLAPMPEAIFRRALQSAGKLAPYTTASQSQMQTTLGTILEPQGELYPELERMFGKDLMADAKRVLDTESLNVRNTMLHGLGNDQYTRSWPGLAMIQLVFRLAFAEHPGWQKGPADPV</sequence>
<accession>F0RQA2</accession>
<dbReference type="Pfam" id="PF24098">
    <property type="entry name" value="DUF7380"/>
    <property type="match status" value="1"/>
</dbReference>
<geneLocation type="plasmid" evidence="2 3">
    <name>pDEIPR02</name>
</geneLocation>
<proteinExistence type="predicted"/>
<dbReference type="Proteomes" id="UP000007718">
    <property type="component" value="Plasmid pDEIPR02"/>
</dbReference>
<protein>
    <recommendedName>
        <fullName evidence="1">DUF7380 domain-containing protein</fullName>
    </recommendedName>
</protein>
<evidence type="ECO:0000259" key="1">
    <source>
        <dbReference type="Pfam" id="PF24098"/>
    </source>
</evidence>
<keyword evidence="3" id="KW-1185">Reference proteome</keyword>
<dbReference type="AlphaFoldDB" id="F0RQA2"/>
<gene>
    <name evidence="2" type="ordered locus">Deipr_2336</name>
</gene>
<dbReference type="KEGG" id="dpt:Deipr_2336"/>
<name>F0RQA2_DEIPM</name>
<dbReference type="EMBL" id="CP002538">
    <property type="protein sequence ID" value="ADY27461.1"/>
    <property type="molecule type" value="Genomic_DNA"/>
</dbReference>
<dbReference type="InterPro" id="IPR055804">
    <property type="entry name" value="DUF7380"/>
</dbReference>
<reference evidence="2 3" key="2">
    <citation type="journal article" date="2012" name="Stand. Genomic Sci.">
        <title>Complete genome sequence of the orange-red pigmented, radioresistant Deinococcus proteolyticus type strain (MRP(T)).</title>
        <authorList>
            <person name="Copeland A."/>
            <person name="Zeytun A."/>
            <person name="Yassawong M."/>
            <person name="Nolan M."/>
            <person name="Lucas S."/>
            <person name="Hammon N."/>
            <person name="Deshpande S."/>
            <person name="Cheng J.F."/>
            <person name="Han C."/>
            <person name="Tapia R."/>
            <person name="Goodwin L.A."/>
            <person name="Pitluck S."/>
            <person name="Mavromatis K."/>
            <person name="Liolios K."/>
            <person name="Pagani I."/>
            <person name="Ivanova N."/>
            <person name="Mikhailova N."/>
            <person name="Pati A."/>
            <person name="Chen A."/>
            <person name="Palaniappan K."/>
            <person name="Land M."/>
            <person name="Hauser L."/>
            <person name="Jeffries C.D."/>
            <person name="Brambilla E.M."/>
            <person name="Rohde M."/>
            <person name="Sikorski J."/>
            <person name="Pukall R."/>
            <person name="Goker M."/>
            <person name="Detter J.C."/>
            <person name="Woyke T."/>
            <person name="Bristow J."/>
            <person name="Eisen J.A."/>
            <person name="Markowitz V."/>
            <person name="Hugenholtz P."/>
            <person name="Kyrpides N.C."/>
            <person name="Klenk H.P."/>
            <person name="Lapidus A."/>
        </authorList>
    </citation>
    <scope>NUCLEOTIDE SEQUENCE [LARGE SCALE GENOMIC DNA]</scope>
    <source>
        <strain evidence="3">ATCC 35074 / DSM 20540 / JCM 6276 / NBRC 101906 / NCIMB 13154 / VKM Ac-1939 / CCM 2703 / MRP</strain>
        <plasmid evidence="3">Plasmid pDEIPR02</plasmid>
    </source>
</reference>
<dbReference type="HOGENOM" id="CLU_494967_0_0_0"/>
<evidence type="ECO:0000313" key="2">
    <source>
        <dbReference type="EMBL" id="ADY27461.1"/>
    </source>
</evidence>
<keyword evidence="2" id="KW-0614">Plasmid</keyword>
<reference evidence="3" key="1">
    <citation type="submission" date="2011-02" db="EMBL/GenBank/DDBJ databases">
        <title>The complete sequence of plasmid2 of Deinococcus proteolyticus DSM 20540.</title>
        <authorList>
            <consortium name="US DOE Joint Genome Institute (JGI-PGF)"/>
            <person name="Lucas S."/>
            <person name="Copeland A."/>
            <person name="Lapidus A."/>
            <person name="Bruce D."/>
            <person name="Goodwin L."/>
            <person name="Pitluck S."/>
            <person name="Kyrpides N."/>
            <person name="Mavromatis K."/>
            <person name="Pagani I."/>
            <person name="Ivanova N."/>
            <person name="Ovchinnikova G."/>
            <person name="Zeytun A."/>
            <person name="Detter J.C."/>
            <person name="Han C."/>
            <person name="Land M."/>
            <person name="Hauser L."/>
            <person name="Markowitz V."/>
            <person name="Cheng J.-F."/>
            <person name="Hugenholtz P."/>
            <person name="Woyke T."/>
            <person name="Wu D."/>
            <person name="Pukall R."/>
            <person name="Steenblock K."/>
            <person name="Brambilla E."/>
            <person name="Klenk H.-P."/>
            <person name="Eisen J.A."/>
        </authorList>
    </citation>
    <scope>NUCLEOTIDE SEQUENCE [LARGE SCALE GENOMIC DNA]</scope>
    <source>
        <strain evidence="3">ATCC 35074 / DSM 20540 / JCM 6276 / NBRC 101906 / NCIMB 13154 / VKM Ac-1939 / CCM 2703 / MRP</strain>
        <plasmid evidence="3">Plasmid pDEIPR02</plasmid>
    </source>
</reference>